<dbReference type="InterPro" id="IPR036913">
    <property type="entry name" value="YegP-like_sf"/>
</dbReference>
<evidence type="ECO:0000259" key="2">
    <source>
        <dbReference type="Pfam" id="PF07411"/>
    </source>
</evidence>
<sequence length="105" mass="11756">MATKAKKDQIELYQDKAGEWRWRMVDETGAVVGAASEGYKDKADCEKNAKRGKNAKDKWEFYEDKGGHWRWRRLASNGQIVGAAPSGFKSREDAEANAGRQGFTG</sequence>
<comment type="caution">
    <text evidence="3">The sequence shown here is derived from an EMBL/GenBank/DDBJ whole genome shotgun (WGS) entry which is preliminary data.</text>
</comment>
<dbReference type="Proteomes" id="UP000249590">
    <property type="component" value="Unassembled WGS sequence"/>
</dbReference>
<organism evidence="3 4">
    <name type="scientific">Acuticoccus sediminis</name>
    <dbReference type="NCBI Taxonomy" id="2184697"/>
    <lineage>
        <taxon>Bacteria</taxon>
        <taxon>Pseudomonadati</taxon>
        <taxon>Pseudomonadota</taxon>
        <taxon>Alphaproteobacteria</taxon>
        <taxon>Hyphomicrobiales</taxon>
        <taxon>Amorphaceae</taxon>
        <taxon>Acuticoccus</taxon>
    </lineage>
</organism>
<dbReference type="AlphaFoldDB" id="A0A8B2NWM0"/>
<reference evidence="3 4" key="1">
    <citation type="submission" date="2018-05" db="EMBL/GenBank/DDBJ databases">
        <title>Acuticoccus sediminis sp. nov., isolated from deep-sea sediment of Indian Ocean.</title>
        <authorList>
            <person name="Liu X."/>
            <person name="Lai Q."/>
            <person name="Du Y."/>
            <person name="Sun F."/>
            <person name="Zhang X."/>
            <person name="Wang S."/>
            <person name="Shao Z."/>
        </authorList>
    </citation>
    <scope>NUCLEOTIDE SEQUENCE [LARGE SCALE GENOMIC DNA]</scope>
    <source>
        <strain evidence="3 4">PTG4-2</strain>
    </source>
</reference>
<feature type="domain" description="DUF1508" evidence="2">
    <location>
        <begin position="64"/>
        <end position="95"/>
    </location>
</feature>
<dbReference type="Pfam" id="PF07411">
    <property type="entry name" value="DUF1508"/>
    <property type="match status" value="2"/>
</dbReference>
<gene>
    <name evidence="3" type="ORF">DLJ53_00585</name>
</gene>
<evidence type="ECO:0000313" key="3">
    <source>
        <dbReference type="EMBL" id="RAI03070.1"/>
    </source>
</evidence>
<accession>A0A8B2NWM0</accession>
<dbReference type="InterPro" id="IPR010879">
    <property type="entry name" value="DUF1508"/>
</dbReference>
<dbReference type="Gene3D" id="3.30.160.160">
    <property type="entry name" value="YegP-like"/>
    <property type="match status" value="2"/>
</dbReference>
<keyword evidence="4" id="KW-1185">Reference proteome</keyword>
<proteinExistence type="predicted"/>
<dbReference type="EMBL" id="QHHQ01000001">
    <property type="protein sequence ID" value="RAI03070.1"/>
    <property type="molecule type" value="Genomic_DNA"/>
</dbReference>
<dbReference type="RefSeq" id="WP_111341407.1">
    <property type="nucleotide sequence ID" value="NZ_JAIWKD010000001.1"/>
</dbReference>
<protein>
    <recommendedName>
        <fullName evidence="2">DUF1508 domain-containing protein</fullName>
    </recommendedName>
</protein>
<evidence type="ECO:0000313" key="4">
    <source>
        <dbReference type="Proteomes" id="UP000249590"/>
    </source>
</evidence>
<dbReference type="SUPFAM" id="SSF160113">
    <property type="entry name" value="YegP-like"/>
    <property type="match status" value="2"/>
</dbReference>
<feature type="domain" description="DUF1508" evidence="2">
    <location>
        <begin position="15"/>
        <end position="47"/>
    </location>
</feature>
<dbReference type="OrthoDB" id="9802792at2"/>
<evidence type="ECO:0000256" key="1">
    <source>
        <dbReference type="SAM" id="MobiDB-lite"/>
    </source>
</evidence>
<feature type="region of interest" description="Disordered" evidence="1">
    <location>
        <begin position="83"/>
        <end position="105"/>
    </location>
</feature>
<name>A0A8B2NWM0_9HYPH</name>